<keyword evidence="2" id="KW-1185">Reference proteome</keyword>
<dbReference type="AlphaFoldDB" id="A0A6V6YQC5"/>
<accession>A0A6V6YQC5</accession>
<organism evidence="1 2">
    <name type="scientific">Flavobacterium chungangense</name>
    <dbReference type="NCBI Taxonomy" id="554283"/>
    <lineage>
        <taxon>Bacteria</taxon>
        <taxon>Pseudomonadati</taxon>
        <taxon>Bacteroidota</taxon>
        <taxon>Flavobacteriia</taxon>
        <taxon>Flavobacteriales</taxon>
        <taxon>Flavobacteriaceae</taxon>
        <taxon>Flavobacterium</taxon>
    </lineage>
</organism>
<dbReference type="EMBL" id="CAIJDO010000056">
    <property type="protein sequence ID" value="CAD0000922.1"/>
    <property type="molecule type" value="Genomic_DNA"/>
</dbReference>
<name>A0A6V6YQC5_9FLAO</name>
<protein>
    <submittedName>
        <fullName evidence="1">Uncharacterized protein</fullName>
    </submittedName>
</protein>
<dbReference type="Proteomes" id="UP000556700">
    <property type="component" value="Unassembled WGS sequence"/>
</dbReference>
<comment type="caution">
    <text evidence="1">The sequence shown here is derived from an EMBL/GenBank/DDBJ whole genome shotgun (WGS) entry which is preliminary data.</text>
</comment>
<evidence type="ECO:0000313" key="1">
    <source>
        <dbReference type="EMBL" id="CAD0000922.1"/>
    </source>
</evidence>
<reference evidence="1 2" key="1">
    <citation type="submission" date="2020-06" db="EMBL/GenBank/DDBJ databases">
        <authorList>
            <person name="Criscuolo A."/>
        </authorList>
    </citation>
    <scope>NUCLEOTIDE SEQUENCE [LARGE SCALE GENOMIC DNA]</scope>
    <source>
        <strain evidence="2">CIP 110025</strain>
    </source>
</reference>
<evidence type="ECO:0000313" key="2">
    <source>
        <dbReference type="Proteomes" id="UP000556700"/>
    </source>
</evidence>
<proteinExistence type="predicted"/>
<gene>
    <name evidence="1" type="ORF">FLACHUCJ7_00264</name>
</gene>
<sequence>MDLVEFYFIEFFNERLRLSLSGAKSNGLSQTAECLFYFSVISKVFHCLPFENSGLYLVVKT</sequence>